<comment type="caution">
    <text evidence="2">The sequence shown here is derived from an EMBL/GenBank/DDBJ whole genome shotgun (WGS) entry which is preliminary data.</text>
</comment>
<evidence type="ECO:0000313" key="3">
    <source>
        <dbReference type="Proteomes" id="UP000468735"/>
    </source>
</evidence>
<accession>A0A6H9YSG9</accession>
<keyword evidence="3" id="KW-1185">Reference proteome</keyword>
<dbReference type="Proteomes" id="UP000468735">
    <property type="component" value="Unassembled WGS sequence"/>
</dbReference>
<feature type="region of interest" description="Disordered" evidence="1">
    <location>
        <begin position="1"/>
        <end position="26"/>
    </location>
</feature>
<feature type="region of interest" description="Disordered" evidence="1">
    <location>
        <begin position="87"/>
        <end position="108"/>
    </location>
</feature>
<organism evidence="2 3">
    <name type="scientific">Actinomadura rudentiformis</name>
    <dbReference type="NCBI Taxonomy" id="359158"/>
    <lineage>
        <taxon>Bacteria</taxon>
        <taxon>Bacillati</taxon>
        <taxon>Actinomycetota</taxon>
        <taxon>Actinomycetes</taxon>
        <taxon>Streptosporangiales</taxon>
        <taxon>Thermomonosporaceae</taxon>
        <taxon>Actinomadura</taxon>
    </lineage>
</organism>
<evidence type="ECO:0000256" key="1">
    <source>
        <dbReference type="SAM" id="MobiDB-lite"/>
    </source>
</evidence>
<sequence length="108" mass="12032">MKRPIHSTIPTLPLFDLPQPEETGDVPDREEWWNQAVAGVRELAATGMAFQAYDLVRRGIPEPPSDSQWGALFAALARQRLIVPVGYGPSPRPTTRSSAARIWRGVQR</sequence>
<gene>
    <name evidence="2" type="ORF">F8566_30015</name>
</gene>
<dbReference type="EMBL" id="WBMT01000015">
    <property type="protein sequence ID" value="KAB2344829.1"/>
    <property type="molecule type" value="Genomic_DNA"/>
</dbReference>
<protein>
    <submittedName>
        <fullName evidence="2">Uncharacterized protein</fullName>
    </submittedName>
</protein>
<reference evidence="2 3" key="1">
    <citation type="submission" date="2019-09" db="EMBL/GenBank/DDBJ databases">
        <title>Actinomadura physcomitrii sp. nov., a novel actinomycete isolated from moss [Physcomitrium sphaericum (Ludw) Fuernr].</title>
        <authorList>
            <person name="Zhuang X."/>
            <person name="Liu C."/>
        </authorList>
    </citation>
    <scope>NUCLEOTIDE SEQUENCE [LARGE SCALE GENOMIC DNA]</scope>
    <source>
        <strain evidence="2 3">HMC1</strain>
    </source>
</reference>
<dbReference type="OrthoDB" id="8912710at2"/>
<evidence type="ECO:0000313" key="2">
    <source>
        <dbReference type="EMBL" id="KAB2344829.1"/>
    </source>
</evidence>
<name>A0A6H9YSG9_9ACTN</name>
<dbReference type="AlphaFoldDB" id="A0A6H9YSG9"/>
<proteinExistence type="predicted"/>
<dbReference type="RefSeq" id="WP_151565197.1">
    <property type="nucleotide sequence ID" value="NZ_WBMT01000015.1"/>
</dbReference>